<dbReference type="EC" id="3.1.1.-" evidence="10"/>
<evidence type="ECO:0000313" key="11">
    <source>
        <dbReference type="EMBL" id="KAF1952326.1"/>
    </source>
</evidence>
<evidence type="ECO:0000256" key="9">
    <source>
        <dbReference type="ARBA" id="ARBA00034075"/>
    </source>
</evidence>
<keyword evidence="12" id="KW-1185">Reference proteome</keyword>
<evidence type="ECO:0000256" key="8">
    <source>
        <dbReference type="ARBA" id="ARBA00023157"/>
    </source>
</evidence>
<keyword evidence="4" id="KW-0479">Metal-binding</keyword>
<dbReference type="GO" id="GO:0045493">
    <property type="term" value="P:xylan catabolic process"/>
    <property type="evidence" value="ECO:0007669"/>
    <property type="project" value="UniProtKB-KW"/>
</dbReference>
<dbReference type="EMBL" id="ML977011">
    <property type="protein sequence ID" value="KAF1952326.1"/>
    <property type="molecule type" value="Genomic_DNA"/>
</dbReference>
<keyword evidence="5 10" id="KW-0732">Signal</keyword>
<dbReference type="SUPFAM" id="SSF53474">
    <property type="entry name" value="alpha/beta-Hydrolases"/>
    <property type="match status" value="1"/>
</dbReference>
<evidence type="ECO:0000256" key="7">
    <source>
        <dbReference type="ARBA" id="ARBA00022837"/>
    </source>
</evidence>
<evidence type="ECO:0000256" key="1">
    <source>
        <dbReference type="ARBA" id="ARBA00006249"/>
    </source>
</evidence>
<keyword evidence="7" id="KW-0106">Calcium</keyword>
<dbReference type="OrthoDB" id="3039123at2759"/>
<keyword evidence="8" id="KW-1015">Disulfide bond</keyword>
<proteinExistence type="inferred from homology"/>
<evidence type="ECO:0000256" key="3">
    <source>
        <dbReference type="ARBA" id="ARBA00022651"/>
    </source>
</evidence>
<keyword evidence="6 10" id="KW-0378">Hydrolase</keyword>
<dbReference type="PANTHER" id="PTHR33938:SF15">
    <property type="entry name" value="FERULOYL ESTERASE B-RELATED"/>
    <property type="match status" value="1"/>
</dbReference>
<feature type="signal peptide" evidence="10">
    <location>
        <begin position="1"/>
        <end position="18"/>
    </location>
</feature>
<reference evidence="11" key="1">
    <citation type="journal article" date="2020" name="Stud. Mycol.">
        <title>101 Dothideomycetes genomes: a test case for predicting lifestyles and emergence of pathogens.</title>
        <authorList>
            <person name="Haridas S."/>
            <person name="Albert R."/>
            <person name="Binder M."/>
            <person name="Bloem J."/>
            <person name="Labutti K."/>
            <person name="Salamov A."/>
            <person name="Andreopoulos B."/>
            <person name="Baker S."/>
            <person name="Barry K."/>
            <person name="Bills G."/>
            <person name="Bluhm B."/>
            <person name="Cannon C."/>
            <person name="Castanera R."/>
            <person name="Culley D."/>
            <person name="Daum C."/>
            <person name="Ezra D."/>
            <person name="Gonzalez J."/>
            <person name="Henrissat B."/>
            <person name="Kuo A."/>
            <person name="Liang C."/>
            <person name="Lipzen A."/>
            <person name="Lutzoni F."/>
            <person name="Magnuson J."/>
            <person name="Mondo S."/>
            <person name="Nolan M."/>
            <person name="Ohm R."/>
            <person name="Pangilinan J."/>
            <person name="Park H.-J."/>
            <person name="Ramirez L."/>
            <person name="Alfaro M."/>
            <person name="Sun H."/>
            <person name="Tritt A."/>
            <person name="Yoshinaga Y."/>
            <person name="Zwiers L.-H."/>
            <person name="Turgeon B."/>
            <person name="Goodwin S."/>
            <person name="Spatafora J."/>
            <person name="Crous P."/>
            <person name="Grigoriev I."/>
        </authorList>
    </citation>
    <scope>NUCLEOTIDE SEQUENCE</scope>
    <source>
        <strain evidence="11">CBS 675.92</strain>
    </source>
</reference>
<dbReference type="InterPro" id="IPR029058">
    <property type="entry name" value="AB_hydrolase_fold"/>
</dbReference>
<keyword evidence="3" id="KW-0624">Polysaccharide degradation</keyword>
<dbReference type="Pfam" id="PF07519">
    <property type="entry name" value="Tannase"/>
    <property type="match status" value="2"/>
</dbReference>
<evidence type="ECO:0000256" key="2">
    <source>
        <dbReference type="ARBA" id="ARBA00022487"/>
    </source>
</evidence>
<dbReference type="GO" id="GO:0046872">
    <property type="term" value="F:metal ion binding"/>
    <property type="evidence" value="ECO:0007669"/>
    <property type="project" value="UniProtKB-KW"/>
</dbReference>
<evidence type="ECO:0000256" key="4">
    <source>
        <dbReference type="ARBA" id="ARBA00022723"/>
    </source>
</evidence>
<accession>A0A6A5TND5</accession>
<sequence length="491" mass="54149">MRLPCLFVSTVFLHFARGIEEFQSRCLGFAPQTTISNATLTVREYVTKGTNISLEDNDRSCNRPFQVAAANVCRVALSVPTSNRSSVTMELWIPEQWEGGRILTASNGGIDGCIPYENLAYGTEHGFVTVAANNGHNGTSGNAFLNNPDVIIDYAYRSLHTSIVQAKSLSKLFYNQTYKKSYFIGCSLGGRQGIGAADRYPNDFDGIIAGSPASDFNNLYAWRASFYPITGKNTSSDFIDAKKWVMIHDEVLRQCDTVDGVQDGIIEDPTLCNFKPETLLCPSPPIYGVQNTSSCLTPAQIAVVNKIHSPLYGTDDKLIYPAMQYGNELKANTGLFNGLPWQLSQDWYRGKTIAYHGLQDQQITSFQGIRFYDHLRRGMSKTPSELDDFYRFFRISGMFHCNAGPGAWVFGQGGSGSAAGIPFEAEENVLAAIVDWVEKGKAPEGITGTKFVEDDAAKGVSFKRRHCKYPSRNTYVGGDPGEVRSWGCRDV</sequence>
<dbReference type="PANTHER" id="PTHR33938">
    <property type="entry name" value="FERULOYL ESTERASE B-RELATED"/>
    <property type="match status" value="1"/>
</dbReference>
<comment type="similarity">
    <text evidence="1 10">Belongs to the tannase family.</text>
</comment>
<dbReference type="Proteomes" id="UP000800035">
    <property type="component" value="Unassembled WGS sequence"/>
</dbReference>
<gene>
    <name evidence="11" type="ORF">CC80DRAFT_527870</name>
</gene>
<evidence type="ECO:0000256" key="10">
    <source>
        <dbReference type="RuleBase" id="RU361238"/>
    </source>
</evidence>
<keyword evidence="3" id="KW-0858">Xylan degradation</keyword>
<evidence type="ECO:0000256" key="5">
    <source>
        <dbReference type="ARBA" id="ARBA00022729"/>
    </source>
</evidence>
<evidence type="ECO:0000313" key="12">
    <source>
        <dbReference type="Proteomes" id="UP000800035"/>
    </source>
</evidence>
<feature type="chain" id="PRO_5025711252" description="Carboxylic ester hydrolase" evidence="10">
    <location>
        <begin position="19"/>
        <end position="491"/>
    </location>
</feature>
<keyword evidence="3" id="KW-0119">Carbohydrate metabolism</keyword>
<evidence type="ECO:0000256" key="6">
    <source>
        <dbReference type="ARBA" id="ARBA00022801"/>
    </source>
</evidence>
<name>A0A6A5TND5_9PLEO</name>
<dbReference type="AlphaFoldDB" id="A0A6A5TND5"/>
<dbReference type="GO" id="GO:0030600">
    <property type="term" value="F:feruloyl esterase activity"/>
    <property type="evidence" value="ECO:0007669"/>
    <property type="project" value="UniProtKB-EC"/>
</dbReference>
<protein>
    <recommendedName>
        <fullName evidence="10">Carboxylic ester hydrolase</fullName>
        <ecNumber evidence="10">3.1.1.-</ecNumber>
    </recommendedName>
</protein>
<organism evidence="11 12">
    <name type="scientific">Byssothecium circinans</name>
    <dbReference type="NCBI Taxonomy" id="147558"/>
    <lineage>
        <taxon>Eukaryota</taxon>
        <taxon>Fungi</taxon>
        <taxon>Dikarya</taxon>
        <taxon>Ascomycota</taxon>
        <taxon>Pezizomycotina</taxon>
        <taxon>Dothideomycetes</taxon>
        <taxon>Pleosporomycetidae</taxon>
        <taxon>Pleosporales</taxon>
        <taxon>Massarineae</taxon>
        <taxon>Massarinaceae</taxon>
        <taxon>Byssothecium</taxon>
    </lineage>
</organism>
<keyword evidence="2" id="KW-0719">Serine esterase</keyword>
<comment type="catalytic activity">
    <reaction evidence="9">
        <text>feruloyl-polysaccharide + H2O = ferulate + polysaccharide.</text>
        <dbReference type="EC" id="3.1.1.73"/>
    </reaction>
</comment>
<dbReference type="InterPro" id="IPR011118">
    <property type="entry name" value="Tannase/feruloyl_esterase"/>
</dbReference>
<dbReference type="Gene3D" id="3.40.50.1820">
    <property type="entry name" value="alpha/beta hydrolase"/>
    <property type="match status" value="1"/>
</dbReference>